<feature type="transmembrane region" description="Helical" evidence="6">
    <location>
        <begin position="114"/>
        <end position="133"/>
    </location>
</feature>
<evidence type="ECO:0000256" key="4">
    <source>
        <dbReference type="ARBA" id="ARBA00023136"/>
    </source>
</evidence>
<dbReference type="PANTHER" id="PTHR23423">
    <property type="entry name" value="ORGANIC SOLUTE TRANSPORTER-RELATED"/>
    <property type="match status" value="1"/>
</dbReference>
<dbReference type="OrthoDB" id="5832279at2759"/>
<dbReference type="GO" id="GO:0022857">
    <property type="term" value="F:transmembrane transporter activity"/>
    <property type="evidence" value="ECO:0000318"/>
    <property type="project" value="GO_Central"/>
</dbReference>
<comment type="subcellular location">
    <subcellularLocation>
        <location evidence="1">Membrane</location>
        <topology evidence="1">Multi-pass membrane protein</topology>
    </subcellularLocation>
</comment>
<keyword evidence="4 6" id="KW-0472">Membrane</keyword>
<dbReference type="GO" id="GO:0016020">
    <property type="term" value="C:membrane"/>
    <property type="evidence" value="ECO:0000318"/>
    <property type="project" value="GO_Central"/>
</dbReference>
<dbReference type="InParanoid" id="F6TIH0"/>
<dbReference type="HOGENOM" id="CLU_739565_0_0_1"/>
<dbReference type="RefSeq" id="XP_002128975.1">
    <property type="nucleotide sequence ID" value="XM_002128939.2"/>
</dbReference>
<dbReference type="OMA" id="WLANMSV"/>
<proteinExistence type="predicted"/>
<dbReference type="KEGG" id="cin:100183825"/>
<keyword evidence="8" id="KW-1185">Reference proteome</keyword>
<dbReference type="GeneTree" id="ENSGT00940000167951"/>
<dbReference type="Ensembl" id="ENSCINT00000019778.3">
    <property type="protein sequence ID" value="ENSCINP00000019778.3"/>
    <property type="gene ID" value="ENSCING00000009741.3"/>
</dbReference>
<accession>F6TIH0</accession>
<dbReference type="GeneID" id="100183825"/>
<keyword evidence="3 6" id="KW-1133">Transmembrane helix</keyword>
<feature type="transmembrane region" description="Helical" evidence="6">
    <location>
        <begin position="52"/>
        <end position="71"/>
    </location>
</feature>
<protein>
    <submittedName>
        <fullName evidence="7">Organic solute transporter subunit alpha-like</fullName>
    </submittedName>
</protein>
<keyword evidence="2 6" id="KW-0812">Transmembrane</keyword>
<feature type="transmembrane region" description="Helical" evidence="6">
    <location>
        <begin position="83"/>
        <end position="102"/>
    </location>
</feature>
<dbReference type="Proteomes" id="UP000008144">
    <property type="component" value="Chromosome 7"/>
</dbReference>
<feature type="transmembrane region" description="Helical" evidence="6">
    <location>
        <begin position="178"/>
        <end position="201"/>
    </location>
</feature>
<evidence type="ECO:0000256" key="1">
    <source>
        <dbReference type="ARBA" id="ARBA00004141"/>
    </source>
</evidence>
<sequence>MDYSTTIPINTTNATVAAVWDCSGKRSISSQELWVKIGEGGAPFIGKMSVPFILFFLMVVIYIDEVIFLVKNSIYWKRTVYEIWVLSLFPVLTALSITGIFAPRTSGTARFASSFYFAVVLKKFFTYILHYYGGKQAMVEALRGVPYVPPNPFPCCFVLCCWRNHPMTVRRLNVLQGLVYQVLLMYPLIYLLQSILALEYYTMPNRAVILVSTILGLLGTLSSFTCLYGYTVLSKVSRFTLQNYNIRAKFITVQMVVAFNTVQGFTIRAVDTLGGLSCGFPYPDKANSYLLHNYILICEVFIISLCARWAFRRNEEGCEVQPVLLPGETFTSIKKDFESATTSEGTGSCDKDSIPTDDVSDDVQPYGGLHTNKAFESV</sequence>
<feature type="transmembrane region" description="Helical" evidence="6">
    <location>
        <begin position="290"/>
        <end position="311"/>
    </location>
</feature>
<evidence type="ECO:0000313" key="7">
    <source>
        <dbReference type="Ensembl" id="ENSCINP00000019778.3"/>
    </source>
</evidence>
<evidence type="ECO:0000256" key="3">
    <source>
        <dbReference type="ARBA" id="ARBA00022989"/>
    </source>
</evidence>
<evidence type="ECO:0000256" key="6">
    <source>
        <dbReference type="SAM" id="Phobius"/>
    </source>
</evidence>
<dbReference type="Pfam" id="PF03619">
    <property type="entry name" value="Solute_trans_a"/>
    <property type="match status" value="1"/>
</dbReference>
<reference evidence="7" key="2">
    <citation type="journal article" date="2008" name="Genome Biol.">
        <title>Improved genome assembly and evidence-based global gene model set for the chordate Ciona intestinalis: new insight into intron and operon populations.</title>
        <authorList>
            <person name="Satou Y."/>
            <person name="Mineta K."/>
            <person name="Ogasawara M."/>
            <person name="Sasakura Y."/>
            <person name="Shoguchi E."/>
            <person name="Ueno K."/>
            <person name="Yamada L."/>
            <person name="Matsumoto J."/>
            <person name="Wasserscheid J."/>
            <person name="Dewar K."/>
            <person name="Wiley G.B."/>
            <person name="Macmil S.L."/>
            <person name="Roe B.A."/>
            <person name="Zeller R.W."/>
            <person name="Hastings K.E."/>
            <person name="Lemaire P."/>
            <person name="Lindquist E."/>
            <person name="Endo T."/>
            <person name="Hotta K."/>
            <person name="Inaba K."/>
        </authorList>
    </citation>
    <scope>NUCLEOTIDE SEQUENCE [LARGE SCALE GENOMIC DNA]</scope>
    <source>
        <strain evidence="7">wild type</strain>
    </source>
</reference>
<reference evidence="7" key="4">
    <citation type="submission" date="2025-09" db="UniProtKB">
        <authorList>
            <consortium name="Ensembl"/>
        </authorList>
    </citation>
    <scope>IDENTIFICATION</scope>
</reference>
<organism evidence="7 8">
    <name type="scientific">Ciona intestinalis</name>
    <name type="common">Transparent sea squirt</name>
    <name type="synonym">Ascidia intestinalis</name>
    <dbReference type="NCBI Taxonomy" id="7719"/>
    <lineage>
        <taxon>Eukaryota</taxon>
        <taxon>Metazoa</taxon>
        <taxon>Chordata</taxon>
        <taxon>Tunicata</taxon>
        <taxon>Ascidiacea</taxon>
        <taxon>Phlebobranchia</taxon>
        <taxon>Cionidae</taxon>
        <taxon>Ciona</taxon>
    </lineage>
</organism>
<evidence type="ECO:0000256" key="2">
    <source>
        <dbReference type="ARBA" id="ARBA00022692"/>
    </source>
</evidence>
<name>F6TIH0_CIOIN</name>
<feature type="transmembrane region" description="Helical" evidence="6">
    <location>
        <begin position="250"/>
        <end position="270"/>
    </location>
</feature>
<dbReference type="SMART" id="SM01417">
    <property type="entry name" value="Solute_trans_a"/>
    <property type="match status" value="1"/>
</dbReference>
<dbReference type="InterPro" id="IPR005178">
    <property type="entry name" value="Ostalpha/TMEM184C"/>
</dbReference>
<feature type="region of interest" description="Disordered" evidence="5">
    <location>
        <begin position="338"/>
        <end position="378"/>
    </location>
</feature>
<feature type="transmembrane region" description="Helical" evidence="6">
    <location>
        <begin position="207"/>
        <end position="230"/>
    </location>
</feature>
<reference evidence="8" key="1">
    <citation type="journal article" date="2002" name="Science">
        <title>The draft genome of Ciona intestinalis: insights into chordate and vertebrate origins.</title>
        <authorList>
            <person name="Dehal P."/>
            <person name="Satou Y."/>
            <person name="Campbell R.K."/>
            <person name="Chapman J."/>
            <person name="Degnan B."/>
            <person name="De Tomaso A."/>
            <person name="Davidson B."/>
            <person name="Di Gregorio A."/>
            <person name="Gelpke M."/>
            <person name="Goodstein D.M."/>
            <person name="Harafuji N."/>
            <person name="Hastings K.E."/>
            <person name="Ho I."/>
            <person name="Hotta K."/>
            <person name="Huang W."/>
            <person name="Kawashima T."/>
            <person name="Lemaire P."/>
            <person name="Martinez D."/>
            <person name="Meinertzhagen I.A."/>
            <person name="Necula S."/>
            <person name="Nonaka M."/>
            <person name="Putnam N."/>
            <person name="Rash S."/>
            <person name="Saiga H."/>
            <person name="Satake M."/>
            <person name="Terry A."/>
            <person name="Yamada L."/>
            <person name="Wang H.G."/>
            <person name="Awazu S."/>
            <person name="Azumi K."/>
            <person name="Boore J."/>
            <person name="Branno M."/>
            <person name="Chin-Bow S."/>
            <person name="DeSantis R."/>
            <person name="Doyle S."/>
            <person name="Francino P."/>
            <person name="Keys D.N."/>
            <person name="Haga S."/>
            <person name="Hayashi H."/>
            <person name="Hino K."/>
            <person name="Imai K.S."/>
            <person name="Inaba K."/>
            <person name="Kano S."/>
            <person name="Kobayashi K."/>
            <person name="Kobayashi M."/>
            <person name="Lee B.I."/>
            <person name="Makabe K.W."/>
            <person name="Manohar C."/>
            <person name="Matassi G."/>
            <person name="Medina M."/>
            <person name="Mochizuki Y."/>
            <person name="Mount S."/>
            <person name="Morishita T."/>
            <person name="Miura S."/>
            <person name="Nakayama A."/>
            <person name="Nishizaka S."/>
            <person name="Nomoto H."/>
            <person name="Ohta F."/>
            <person name="Oishi K."/>
            <person name="Rigoutsos I."/>
            <person name="Sano M."/>
            <person name="Sasaki A."/>
            <person name="Sasakura Y."/>
            <person name="Shoguchi E."/>
            <person name="Shin-i T."/>
            <person name="Spagnuolo A."/>
            <person name="Stainier D."/>
            <person name="Suzuki M.M."/>
            <person name="Tassy O."/>
            <person name="Takatori N."/>
            <person name="Tokuoka M."/>
            <person name="Yagi K."/>
            <person name="Yoshizaki F."/>
            <person name="Wada S."/>
            <person name="Zhang C."/>
            <person name="Hyatt P.D."/>
            <person name="Larimer F."/>
            <person name="Detter C."/>
            <person name="Doggett N."/>
            <person name="Glavina T."/>
            <person name="Hawkins T."/>
            <person name="Richardson P."/>
            <person name="Lucas S."/>
            <person name="Kohara Y."/>
            <person name="Levine M."/>
            <person name="Satoh N."/>
            <person name="Rokhsar D.S."/>
        </authorList>
    </citation>
    <scope>NUCLEOTIDE SEQUENCE [LARGE SCALE GENOMIC DNA]</scope>
</reference>
<dbReference type="AlphaFoldDB" id="F6TIH0"/>
<dbReference type="EMBL" id="EAAA01002459">
    <property type="status" value="NOT_ANNOTATED_CDS"/>
    <property type="molecule type" value="Genomic_DNA"/>
</dbReference>
<gene>
    <name evidence="7" type="primary">LOC100183825</name>
</gene>
<reference evidence="7" key="3">
    <citation type="submission" date="2025-08" db="UniProtKB">
        <authorList>
            <consortium name="Ensembl"/>
        </authorList>
    </citation>
    <scope>IDENTIFICATION</scope>
</reference>
<evidence type="ECO:0000313" key="8">
    <source>
        <dbReference type="Proteomes" id="UP000008144"/>
    </source>
</evidence>
<evidence type="ECO:0000256" key="5">
    <source>
        <dbReference type="SAM" id="MobiDB-lite"/>
    </source>
</evidence>
<accession>A0A1W2WDD0</accession>